<dbReference type="AlphaFoldDB" id="A0A9P1BI46"/>
<organism evidence="3">
    <name type="scientific">Cladocopium goreaui</name>
    <dbReference type="NCBI Taxonomy" id="2562237"/>
    <lineage>
        <taxon>Eukaryota</taxon>
        <taxon>Sar</taxon>
        <taxon>Alveolata</taxon>
        <taxon>Dinophyceae</taxon>
        <taxon>Suessiales</taxon>
        <taxon>Symbiodiniaceae</taxon>
        <taxon>Cladocopium</taxon>
    </lineage>
</organism>
<sequence length="240" mass="26773">MFRWNADQHVLGFSAPLDHGPEEMDVRRLIAVAETLGPVEVFAANAGVPSNGGYEVPNDEWDRTWKVNVMQHVYVARHLFPLWQQRPGDKHFIITASAAGLLTQVGGLPYSVSKHAAVSIAEWYQITYREFGIHVACLCPQVVETGMVWVGNAGAGGDGVLKPQQVAEEVVKAMGEKKFLVLPHPQVLKYMKQKASDYDRWLKGMTRLHKSVGELQSRTLDRDDAGIIVYTESSIYPLFI</sequence>
<evidence type="ECO:0000313" key="3">
    <source>
        <dbReference type="EMBL" id="CAI3972940.1"/>
    </source>
</evidence>
<comment type="caution">
    <text evidence="3">The sequence shown here is derived from an EMBL/GenBank/DDBJ whole genome shotgun (WGS) entry which is preliminary data.</text>
</comment>
<dbReference type="OrthoDB" id="448193at2759"/>
<dbReference type="GO" id="GO:0050664">
    <property type="term" value="F:oxidoreductase activity, acting on NAD(P)H, oxygen as acceptor"/>
    <property type="evidence" value="ECO:0007669"/>
    <property type="project" value="TreeGrafter"/>
</dbReference>
<evidence type="ECO:0000256" key="1">
    <source>
        <dbReference type="ARBA" id="ARBA00006484"/>
    </source>
</evidence>
<dbReference type="InterPro" id="IPR036291">
    <property type="entry name" value="NAD(P)-bd_dom_sf"/>
</dbReference>
<accession>A0A9P1BI46</accession>
<dbReference type="Pfam" id="PF00106">
    <property type="entry name" value="adh_short"/>
    <property type="match status" value="1"/>
</dbReference>
<dbReference type="Gene3D" id="3.40.50.720">
    <property type="entry name" value="NAD(P)-binding Rossmann-like Domain"/>
    <property type="match status" value="1"/>
</dbReference>
<evidence type="ECO:0000256" key="2">
    <source>
        <dbReference type="ARBA" id="ARBA00023002"/>
    </source>
</evidence>
<keyword evidence="2" id="KW-0560">Oxidoreductase</keyword>
<dbReference type="EMBL" id="CAMXCT020000044">
    <property type="protein sequence ID" value="CAL1126315.1"/>
    <property type="molecule type" value="Genomic_DNA"/>
</dbReference>
<dbReference type="EMBL" id="CAMXCT030000044">
    <property type="protein sequence ID" value="CAL4760252.1"/>
    <property type="molecule type" value="Genomic_DNA"/>
</dbReference>
<reference evidence="4" key="2">
    <citation type="submission" date="2024-04" db="EMBL/GenBank/DDBJ databases">
        <authorList>
            <person name="Chen Y."/>
            <person name="Shah S."/>
            <person name="Dougan E. K."/>
            <person name="Thang M."/>
            <person name="Chan C."/>
        </authorList>
    </citation>
    <scope>NUCLEOTIDE SEQUENCE [LARGE SCALE GENOMIC DNA]</scope>
</reference>
<comment type="similarity">
    <text evidence="1">Belongs to the short-chain dehydrogenases/reductases (SDR) family.</text>
</comment>
<dbReference type="Proteomes" id="UP001152797">
    <property type="component" value="Unassembled WGS sequence"/>
</dbReference>
<name>A0A9P1BI46_9DINO</name>
<gene>
    <name evidence="3" type="ORF">C1SCF055_LOCUS1474</name>
</gene>
<dbReference type="PANTHER" id="PTHR43008:SF7">
    <property type="entry name" value="SHORT CHAIN DEHYDROGENASE_REDUCTASE (AFU_ORTHOLOGUE AFUA_2G00830)"/>
    <property type="match status" value="1"/>
</dbReference>
<evidence type="ECO:0000313" key="4">
    <source>
        <dbReference type="EMBL" id="CAL1126315.1"/>
    </source>
</evidence>
<dbReference type="PANTHER" id="PTHR43008">
    <property type="entry name" value="BENZIL REDUCTASE"/>
    <property type="match status" value="1"/>
</dbReference>
<evidence type="ECO:0000313" key="5">
    <source>
        <dbReference type="Proteomes" id="UP001152797"/>
    </source>
</evidence>
<reference evidence="3" key="1">
    <citation type="submission" date="2022-10" db="EMBL/GenBank/DDBJ databases">
        <authorList>
            <person name="Chen Y."/>
            <person name="Dougan E. K."/>
            <person name="Chan C."/>
            <person name="Rhodes N."/>
            <person name="Thang M."/>
        </authorList>
    </citation>
    <scope>NUCLEOTIDE SEQUENCE</scope>
</reference>
<proteinExistence type="inferred from homology"/>
<keyword evidence="5" id="KW-1185">Reference proteome</keyword>
<dbReference type="InterPro" id="IPR020904">
    <property type="entry name" value="Sc_DH/Rdtase_CS"/>
</dbReference>
<protein>
    <submittedName>
        <fullName evidence="3">Uncharacterized protein</fullName>
    </submittedName>
</protein>
<dbReference type="EMBL" id="CAMXCT010000044">
    <property type="protein sequence ID" value="CAI3972940.1"/>
    <property type="molecule type" value="Genomic_DNA"/>
</dbReference>
<dbReference type="InterPro" id="IPR002347">
    <property type="entry name" value="SDR_fam"/>
</dbReference>
<dbReference type="SUPFAM" id="SSF51735">
    <property type="entry name" value="NAD(P)-binding Rossmann-fold domains"/>
    <property type="match status" value="1"/>
</dbReference>
<dbReference type="PROSITE" id="PS00061">
    <property type="entry name" value="ADH_SHORT"/>
    <property type="match status" value="1"/>
</dbReference>
<dbReference type="GO" id="GO:0016616">
    <property type="term" value="F:oxidoreductase activity, acting on the CH-OH group of donors, NAD or NADP as acceptor"/>
    <property type="evidence" value="ECO:0007669"/>
    <property type="project" value="UniProtKB-ARBA"/>
</dbReference>